<feature type="transmembrane region" description="Helical" evidence="8">
    <location>
        <begin position="137"/>
        <end position="155"/>
    </location>
</feature>
<feature type="compositionally biased region" description="Low complexity" evidence="7">
    <location>
        <begin position="627"/>
        <end position="641"/>
    </location>
</feature>
<dbReference type="AlphaFoldDB" id="A0A5A8CS84"/>
<dbReference type="Gene3D" id="3.10.580.10">
    <property type="entry name" value="CBS-domain"/>
    <property type="match status" value="1"/>
</dbReference>
<feature type="compositionally biased region" description="Low complexity" evidence="7">
    <location>
        <begin position="587"/>
        <end position="603"/>
    </location>
</feature>
<accession>A0A5A8CS84</accession>
<dbReference type="FunFam" id="3.10.580.10:FF:000006">
    <property type="entry name" value="DUF21 and CBS domain protein"/>
    <property type="match status" value="1"/>
</dbReference>
<feature type="region of interest" description="Disordered" evidence="7">
    <location>
        <begin position="362"/>
        <end position="384"/>
    </location>
</feature>
<feature type="transmembrane region" description="Helical" evidence="8">
    <location>
        <begin position="60"/>
        <end position="88"/>
    </location>
</feature>
<evidence type="ECO:0000313" key="10">
    <source>
        <dbReference type="EMBL" id="KAA0155906.1"/>
    </source>
</evidence>
<dbReference type="PANTHER" id="PTHR12064">
    <property type="entry name" value="METAL TRANSPORTER CNNM"/>
    <property type="match status" value="1"/>
</dbReference>
<protein>
    <recommendedName>
        <fullName evidence="9">CNNM transmembrane domain-containing protein</fullName>
    </recommendedName>
</protein>
<dbReference type="GO" id="GO:0005737">
    <property type="term" value="C:cytoplasm"/>
    <property type="evidence" value="ECO:0007669"/>
    <property type="project" value="TreeGrafter"/>
</dbReference>
<dbReference type="EMBL" id="VLTN01000005">
    <property type="protein sequence ID" value="KAA0155906.1"/>
    <property type="molecule type" value="Genomic_DNA"/>
</dbReference>
<keyword evidence="2 6" id="KW-0812">Transmembrane</keyword>
<feature type="domain" description="CNNM transmembrane" evidence="9">
    <location>
        <begin position="48"/>
        <end position="228"/>
    </location>
</feature>
<dbReference type="PANTHER" id="PTHR12064:SF97">
    <property type="entry name" value="METAL TRANSPORTER CNNM-5"/>
    <property type="match status" value="1"/>
</dbReference>
<dbReference type="InterPro" id="IPR045095">
    <property type="entry name" value="ACDP"/>
</dbReference>
<keyword evidence="3" id="KW-0677">Repeat</keyword>
<evidence type="ECO:0000256" key="5">
    <source>
        <dbReference type="ARBA" id="ARBA00023136"/>
    </source>
</evidence>
<evidence type="ECO:0000256" key="3">
    <source>
        <dbReference type="ARBA" id="ARBA00022737"/>
    </source>
</evidence>
<sequence length="664" mass="68882">MAGMECADLPAVMSDDSIRWCGRLWVAAGGVAASAAQPLGESEPLEPGTAAFYTNLGISVALIITAGLMAGLTMGVVSMDATYVEILARTGTKAQKRQAKALAPFVKRHHLTLVTLLLANASANEMLPIFLDSLLDPIMAIVLSVTAVLIFGEILPSAVFTGPNQMRIAAAMTPLLWFIVVIFYPIAFPISWILDKCLGEDHGTRYRRDELKEFIRLHGSAKRVAKRIHAKAHDAAAGGSATGPLLEGGPDLHDESGGGGYGSGGATESLAAGVGSGDLSLTVRHSHSFKTRKADGTAVSQHKAEERVQAAVTDVSAKAASVVDTCDVAGMLVIAKTTSGRPQADDAHRGSTAGLRVMAETAVPGRPSAATPRADEAGGQSAAAEGEHFVESHALLRDEVTMLEGVLELSKKCVADVATPAEEVFALSTDDKMDRATMTRVIESGFSRVPVYSGSDRGALRGFFLVKLLIRLDPDDATPVSSLTLMPALAIHPEVSLFDALNAFQTGKAHLAFVSEQDEALATALEAGVAPPAGVAVAGLITIEDVLEEILKEEIEDEVDVLCSTGAIQRFRSRHTGRKGADHGPRAAAAAAASSAAASGASGDAVRVPNRQAAARAKDHAKRQHTAAAGKAGAAAGSSRGARAEHEPRQAAESGNAAAPLLEP</sequence>
<feature type="transmembrane region" description="Helical" evidence="8">
    <location>
        <begin position="175"/>
        <end position="194"/>
    </location>
</feature>
<dbReference type="CDD" id="cd04590">
    <property type="entry name" value="CBS_pair_CorC_HlyC_assoc"/>
    <property type="match status" value="1"/>
</dbReference>
<evidence type="ECO:0000256" key="6">
    <source>
        <dbReference type="PROSITE-ProRule" id="PRU01193"/>
    </source>
</evidence>
<comment type="caution">
    <text evidence="10">The sequence shown here is derived from an EMBL/GenBank/DDBJ whole genome shotgun (WGS) entry which is preliminary data.</text>
</comment>
<dbReference type="Proteomes" id="UP000323011">
    <property type="component" value="Unassembled WGS sequence"/>
</dbReference>
<dbReference type="SUPFAM" id="SSF54631">
    <property type="entry name" value="CBS-domain pair"/>
    <property type="match status" value="1"/>
</dbReference>
<keyword evidence="4 6" id="KW-1133">Transmembrane helix</keyword>
<evidence type="ECO:0000256" key="7">
    <source>
        <dbReference type="SAM" id="MobiDB-lite"/>
    </source>
</evidence>
<organism evidence="10 11">
    <name type="scientific">Cafeteria roenbergensis</name>
    <name type="common">Marine flagellate</name>
    <dbReference type="NCBI Taxonomy" id="33653"/>
    <lineage>
        <taxon>Eukaryota</taxon>
        <taxon>Sar</taxon>
        <taxon>Stramenopiles</taxon>
        <taxon>Bigyra</taxon>
        <taxon>Opalozoa</taxon>
        <taxon>Bicosoecida</taxon>
        <taxon>Cafeteriaceae</taxon>
        <taxon>Cafeteria</taxon>
    </lineage>
</organism>
<comment type="subcellular location">
    <subcellularLocation>
        <location evidence="1">Membrane</location>
        <topology evidence="1">Multi-pass membrane protein</topology>
    </subcellularLocation>
</comment>
<reference evidence="10 11" key="1">
    <citation type="submission" date="2019-07" db="EMBL/GenBank/DDBJ databases">
        <title>Genomes of Cafeteria roenbergensis.</title>
        <authorList>
            <person name="Fischer M.G."/>
            <person name="Hackl T."/>
            <person name="Roman M."/>
        </authorList>
    </citation>
    <scope>NUCLEOTIDE SEQUENCE [LARGE SCALE GENOMIC DNA]</scope>
    <source>
        <strain evidence="10 11">BVI</strain>
    </source>
</reference>
<keyword evidence="5 6" id="KW-0472">Membrane</keyword>
<evidence type="ECO:0000256" key="1">
    <source>
        <dbReference type="ARBA" id="ARBA00004141"/>
    </source>
</evidence>
<dbReference type="InterPro" id="IPR046342">
    <property type="entry name" value="CBS_dom_sf"/>
</dbReference>
<dbReference type="GO" id="GO:0030026">
    <property type="term" value="P:intracellular manganese ion homeostasis"/>
    <property type="evidence" value="ECO:0007669"/>
    <property type="project" value="TreeGrafter"/>
</dbReference>
<dbReference type="OMA" id="INAIMVT"/>
<feature type="region of interest" description="Disordered" evidence="7">
    <location>
        <begin position="574"/>
        <end position="664"/>
    </location>
</feature>
<dbReference type="Pfam" id="PF01595">
    <property type="entry name" value="CNNM"/>
    <property type="match status" value="1"/>
</dbReference>
<evidence type="ECO:0000313" key="11">
    <source>
        <dbReference type="Proteomes" id="UP000323011"/>
    </source>
</evidence>
<evidence type="ECO:0000259" key="9">
    <source>
        <dbReference type="PROSITE" id="PS51846"/>
    </source>
</evidence>
<dbReference type="PROSITE" id="PS51846">
    <property type="entry name" value="CNNM"/>
    <property type="match status" value="1"/>
</dbReference>
<dbReference type="InterPro" id="IPR044751">
    <property type="entry name" value="Ion_transp-like_CBS"/>
</dbReference>
<name>A0A5A8CS84_CAFRO</name>
<dbReference type="GO" id="GO:0010960">
    <property type="term" value="P:magnesium ion homeostasis"/>
    <property type="evidence" value="ECO:0007669"/>
    <property type="project" value="InterPro"/>
</dbReference>
<feature type="region of interest" description="Disordered" evidence="7">
    <location>
        <begin position="235"/>
        <end position="265"/>
    </location>
</feature>
<evidence type="ECO:0000256" key="8">
    <source>
        <dbReference type="SAM" id="Phobius"/>
    </source>
</evidence>
<gene>
    <name evidence="10" type="ORF">FNF29_01325</name>
</gene>
<dbReference type="GO" id="GO:0016020">
    <property type="term" value="C:membrane"/>
    <property type="evidence" value="ECO:0007669"/>
    <property type="project" value="UniProtKB-SubCell"/>
</dbReference>
<proteinExistence type="predicted"/>
<evidence type="ECO:0000256" key="4">
    <source>
        <dbReference type="ARBA" id="ARBA00022989"/>
    </source>
</evidence>
<dbReference type="InterPro" id="IPR002550">
    <property type="entry name" value="CNNM"/>
</dbReference>
<keyword evidence="11" id="KW-1185">Reference proteome</keyword>
<evidence type="ECO:0000256" key="2">
    <source>
        <dbReference type="ARBA" id="ARBA00022692"/>
    </source>
</evidence>